<reference evidence="3 4" key="1">
    <citation type="submission" date="2020-08" db="EMBL/GenBank/DDBJ databases">
        <authorList>
            <person name="Sorensen M.C.H."/>
        </authorList>
    </citation>
    <scope>NUCLEOTIDE SEQUENCE [LARGE SCALE GENOMIC DNA]</scope>
</reference>
<dbReference type="PIRSF" id="PIRSF015417">
    <property type="entry name" value="T31B5_30_vWA"/>
    <property type="match status" value="1"/>
</dbReference>
<keyword evidence="4" id="KW-1185">Reference proteome</keyword>
<dbReference type="PANTHER" id="PTHR31373">
    <property type="entry name" value="OS06G0652100 PROTEIN"/>
    <property type="match status" value="1"/>
</dbReference>
<protein>
    <submittedName>
        <fullName evidence="3">von Willebrand factor A-like domain protein</fullName>
    </submittedName>
</protein>
<dbReference type="Gene3D" id="3.40.50.410">
    <property type="entry name" value="von Willebrand factor, type A domain"/>
    <property type="match status" value="1"/>
</dbReference>
<dbReference type="EMBL" id="MT863715">
    <property type="protein sequence ID" value="QPX62974.1"/>
    <property type="molecule type" value="Genomic_DNA"/>
</dbReference>
<organism evidence="3 4">
    <name type="scientific">Campylobacter phage F336</name>
    <dbReference type="NCBI Taxonomy" id="2794361"/>
    <lineage>
        <taxon>Viruses</taxon>
        <taxon>Duplodnaviria</taxon>
        <taxon>Heunggongvirae</taxon>
        <taxon>Uroviricota</taxon>
        <taxon>Caudoviricetes</taxon>
        <taxon>Connertonviridae</taxon>
        <taxon>Fletchervirus</taxon>
        <taxon>Fletchervirus F336</taxon>
    </lineage>
</organism>
<dbReference type="Proteomes" id="UP000595323">
    <property type="component" value="Segment"/>
</dbReference>
<dbReference type="InterPro" id="IPR011205">
    <property type="entry name" value="UCP015417_vWA"/>
</dbReference>
<dbReference type="Pfam" id="PF25043">
    <property type="entry name" value="DUF7788"/>
    <property type="match status" value="1"/>
</dbReference>
<name>A0A7T3N3W1_9CAUD</name>
<sequence>MKFVNSLSNLSYTENGALTLSSSLNVALDLFFIIGTTNENNIDNVFEKVKESFNIDKELTSRILLWTRDAREGAGRREIFKRFLDFIAENDKEIYKRVIRKVPELGRFDDLITEKQLDLVGNELINILDFDNQLCAKWMPREKSSKSKLAKKLMKLLKLNAKDYRKLLSSNTCVVENKMCSKEWDLIEYEKTPSKAMAKYSDAFERNDRERFENYQESLVKGESKVNTSATYPYEIIRLLSKNDVLANEMWKNQKNWMEGSKKTLFPIIDVSGSMDTEIQGSTTALNVAISLGMYLSERNNEDFKDYFITFSNNPEMIKIEGNDLRERYKSIRRSNWGMNTDFDKTFDLILNRAKADSLSQEDLPDALVVLSDMEFDEAQRDGETNFEYIRDSFKNSGYKMPELIFWNINGKSGNVPVKKDENGTCLISGFSPSIVKGLLTNDLNPEKIMFETINKERYDF</sequence>
<proteinExistence type="predicted"/>
<evidence type="ECO:0000313" key="3">
    <source>
        <dbReference type="EMBL" id="QPX62974.1"/>
    </source>
</evidence>
<evidence type="ECO:0000259" key="2">
    <source>
        <dbReference type="Pfam" id="PF25043"/>
    </source>
</evidence>
<dbReference type="PANTHER" id="PTHR31373:SF27">
    <property type="entry name" value="TROVE DOMAIN-CONTAINING PROTEIN"/>
    <property type="match status" value="1"/>
</dbReference>
<feature type="domain" description="DUF2828" evidence="1">
    <location>
        <begin position="145"/>
        <end position="255"/>
    </location>
</feature>
<evidence type="ECO:0000259" key="1">
    <source>
        <dbReference type="Pfam" id="PF11443"/>
    </source>
</evidence>
<evidence type="ECO:0000313" key="4">
    <source>
        <dbReference type="Proteomes" id="UP000595323"/>
    </source>
</evidence>
<accession>A0A7T3N3W1</accession>
<dbReference type="InterPro" id="IPR058580">
    <property type="entry name" value="DUF2828"/>
</dbReference>
<dbReference type="InterPro" id="IPR036465">
    <property type="entry name" value="vWFA_dom_sf"/>
</dbReference>
<feature type="domain" description="DUF7788" evidence="2">
    <location>
        <begin position="268"/>
        <end position="443"/>
    </location>
</feature>
<dbReference type="InterPro" id="IPR056690">
    <property type="entry name" value="DUF7788"/>
</dbReference>
<dbReference type="SUPFAM" id="SSF53300">
    <property type="entry name" value="vWA-like"/>
    <property type="match status" value="1"/>
</dbReference>
<dbReference type="Pfam" id="PF11443">
    <property type="entry name" value="DUF2828"/>
    <property type="match status" value="1"/>
</dbReference>
<gene>
    <name evidence="3" type="ORF">F336_016</name>
</gene>